<feature type="domain" description="Glycosyl transferase family 1" evidence="3">
    <location>
        <begin position="197"/>
        <end position="344"/>
    </location>
</feature>
<dbReference type="Pfam" id="PF13439">
    <property type="entry name" value="Glyco_transf_4"/>
    <property type="match status" value="1"/>
</dbReference>
<name>A0A3M0G0S3_9ACTN</name>
<dbReference type="EMBL" id="REFW01000004">
    <property type="protein sequence ID" value="RMB58355.1"/>
    <property type="molecule type" value="Genomic_DNA"/>
</dbReference>
<dbReference type="InterPro" id="IPR001296">
    <property type="entry name" value="Glyco_trans_1"/>
</dbReference>
<dbReference type="Proteomes" id="UP000275256">
    <property type="component" value="Unassembled WGS sequence"/>
</dbReference>
<feature type="domain" description="Glycosyltransferase subfamily 4-like N-terminal" evidence="4">
    <location>
        <begin position="14"/>
        <end position="180"/>
    </location>
</feature>
<dbReference type="RefSeq" id="WP_121902392.1">
    <property type="nucleotide sequence ID" value="NZ_REFW01000004.1"/>
</dbReference>
<dbReference type="GO" id="GO:1901137">
    <property type="term" value="P:carbohydrate derivative biosynthetic process"/>
    <property type="evidence" value="ECO:0007669"/>
    <property type="project" value="UniProtKB-ARBA"/>
</dbReference>
<keyword evidence="1" id="KW-0328">Glycosyltransferase</keyword>
<evidence type="ECO:0000259" key="3">
    <source>
        <dbReference type="Pfam" id="PF00534"/>
    </source>
</evidence>
<organism evidence="5 6">
    <name type="scientific">Tessaracoccus antarcticus</name>
    <dbReference type="NCBI Taxonomy" id="2479848"/>
    <lineage>
        <taxon>Bacteria</taxon>
        <taxon>Bacillati</taxon>
        <taxon>Actinomycetota</taxon>
        <taxon>Actinomycetes</taxon>
        <taxon>Propionibacteriales</taxon>
        <taxon>Propionibacteriaceae</taxon>
        <taxon>Tessaracoccus</taxon>
    </lineage>
</organism>
<proteinExistence type="predicted"/>
<keyword evidence="2 5" id="KW-0808">Transferase</keyword>
<dbReference type="SUPFAM" id="SSF53756">
    <property type="entry name" value="UDP-Glycosyltransferase/glycogen phosphorylase"/>
    <property type="match status" value="1"/>
</dbReference>
<evidence type="ECO:0000313" key="5">
    <source>
        <dbReference type="EMBL" id="RMB58355.1"/>
    </source>
</evidence>
<keyword evidence="6" id="KW-1185">Reference proteome</keyword>
<dbReference type="Gene3D" id="3.40.50.2000">
    <property type="entry name" value="Glycogen Phosphorylase B"/>
    <property type="match status" value="2"/>
</dbReference>
<evidence type="ECO:0000313" key="6">
    <source>
        <dbReference type="Proteomes" id="UP000275256"/>
    </source>
</evidence>
<dbReference type="InterPro" id="IPR050194">
    <property type="entry name" value="Glycosyltransferase_grp1"/>
</dbReference>
<gene>
    <name evidence="5" type="ORF">EAX62_14250</name>
</gene>
<dbReference type="Pfam" id="PF00534">
    <property type="entry name" value="Glycos_transf_1"/>
    <property type="match status" value="1"/>
</dbReference>
<accession>A0A3M0G0S3</accession>
<evidence type="ECO:0000259" key="4">
    <source>
        <dbReference type="Pfam" id="PF13439"/>
    </source>
</evidence>
<dbReference type="PANTHER" id="PTHR45947:SF3">
    <property type="entry name" value="SULFOQUINOVOSYL TRANSFERASE SQD2"/>
    <property type="match status" value="1"/>
</dbReference>
<comment type="caution">
    <text evidence="5">The sequence shown here is derived from an EMBL/GenBank/DDBJ whole genome shotgun (WGS) entry which is preliminary data.</text>
</comment>
<dbReference type="GO" id="GO:0016758">
    <property type="term" value="F:hexosyltransferase activity"/>
    <property type="evidence" value="ECO:0007669"/>
    <property type="project" value="TreeGrafter"/>
</dbReference>
<evidence type="ECO:0000256" key="2">
    <source>
        <dbReference type="ARBA" id="ARBA00022679"/>
    </source>
</evidence>
<dbReference type="PANTHER" id="PTHR45947">
    <property type="entry name" value="SULFOQUINOVOSYL TRANSFERASE SQD2"/>
    <property type="match status" value="1"/>
</dbReference>
<dbReference type="CDD" id="cd03814">
    <property type="entry name" value="GT4-like"/>
    <property type="match status" value="1"/>
</dbReference>
<sequence length="378" mass="40777">MRVAVIAESFLPQVNGVTNSVLRLLEHLRAHGHDAMVIAPQDGNKTPTHYLGYPVETVPSIGLPGYGTVRLVTTPSHTVERMLTAFAPDIIHLAAPFAIGFKAASVAAKQGIPMVAIYQTEVPSYAARYGFPHLEPLLWHQVRKTHLLATLNLAPSTFARQQLRAQGIPRVRVWGRGVDAVRFTPLKRSDALHARLAPNGELLVGYMGRLANEKQVEDLSVLADIPHSKLVIIGDGPGRSVLEHALPGAHFLGHMEGDEQATALASLDVFVHPGELETFCQSIQEAKSSGLPVIAPRRGGPIDLIDHGVTGLLYEPGDLAAMRGHVVRLLADPAEREDLGTAARASVADRTWESICEELMGHYADAIKLSKRSGVSVS</sequence>
<evidence type="ECO:0000256" key="1">
    <source>
        <dbReference type="ARBA" id="ARBA00022676"/>
    </source>
</evidence>
<dbReference type="OrthoDB" id="9802525at2"/>
<reference evidence="5 6" key="1">
    <citation type="submission" date="2018-10" db="EMBL/GenBank/DDBJ databases">
        <title>Tessaracoccus antarcticuss sp. nov., isolated from sediment.</title>
        <authorList>
            <person name="Zhou L.Y."/>
            <person name="Du Z.J."/>
        </authorList>
    </citation>
    <scope>NUCLEOTIDE SEQUENCE [LARGE SCALE GENOMIC DNA]</scope>
    <source>
        <strain evidence="5 6">JDX10</strain>
    </source>
</reference>
<dbReference type="AlphaFoldDB" id="A0A3M0G0S3"/>
<protein>
    <submittedName>
        <fullName evidence="5">Glycosyltransferase family 1 protein</fullName>
    </submittedName>
</protein>
<dbReference type="InterPro" id="IPR028098">
    <property type="entry name" value="Glyco_trans_4-like_N"/>
</dbReference>